<feature type="transmembrane region" description="Helical" evidence="1">
    <location>
        <begin position="6"/>
        <end position="30"/>
    </location>
</feature>
<evidence type="ECO:0000313" key="3">
    <source>
        <dbReference type="Proteomes" id="UP000273307"/>
    </source>
</evidence>
<keyword evidence="1" id="KW-1133">Transmembrane helix</keyword>
<evidence type="ECO:0000313" key="2">
    <source>
        <dbReference type="EMBL" id="VBA35368.1"/>
    </source>
</evidence>
<sequence length="54" mass="5227">MVGDGMGAAVLAGCFVGTAAVVAGFANVGIWAGNGGWVARAVALPDKGVQHLTD</sequence>
<organism evidence="2 3">
    <name type="scientific">Mycobacterium attenuatum</name>
    <dbReference type="NCBI Taxonomy" id="2341086"/>
    <lineage>
        <taxon>Bacteria</taxon>
        <taxon>Bacillati</taxon>
        <taxon>Actinomycetota</taxon>
        <taxon>Actinomycetes</taxon>
        <taxon>Mycobacteriales</taxon>
        <taxon>Mycobacteriaceae</taxon>
        <taxon>Mycobacterium</taxon>
    </lineage>
</organism>
<keyword evidence="1" id="KW-0812">Transmembrane</keyword>
<keyword evidence="3" id="KW-1185">Reference proteome</keyword>
<keyword evidence="1" id="KW-0472">Membrane</keyword>
<protein>
    <submittedName>
        <fullName evidence="2">Uncharacterized protein</fullName>
    </submittedName>
</protein>
<accession>A0A498PTT9</accession>
<dbReference type="Proteomes" id="UP000273307">
    <property type="component" value="Unassembled WGS sequence"/>
</dbReference>
<evidence type="ECO:0000256" key="1">
    <source>
        <dbReference type="SAM" id="Phobius"/>
    </source>
</evidence>
<proteinExistence type="predicted"/>
<gene>
    <name evidence="2" type="ORF">LAUMK136_01056</name>
</gene>
<name>A0A498PTT9_9MYCO</name>
<dbReference type="EMBL" id="UPHP01000022">
    <property type="protein sequence ID" value="VBA35368.1"/>
    <property type="molecule type" value="Genomic_DNA"/>
</dbReference>
<dbReference type="AlphaFoldDB" id="A0A498PTT9"/>
<reference evidence="2 3" key="1">
    <citation type="submission" date="2018-09" db="EMBL/GenBank/DDBJ databases">
        <authorList>
            <person name="Tagini F."/>
        </authorList>
    </citation>
    <scope>NUCLEOTIDE SEQUENCE [LARGE SCALE GENOMIC DNA]</scope>
    <source>
        <strain evidence="2 3">MK136</strain>
    </source>
</reference>